<evidence type="ECO:0000313" key="2">
    <source>
        <dbReference type="Proteomes" id="UP000010953"/>
    </source>
</evidence>
<sequence length="442" mass="51703">MRLVKSILFLIVVWISIQEVYSNELIERKIILNPKDFNLDGSFPFYFERLINAQNEKFVLGRKSNDQLLVFNNTIENEFSSFFQQKLPFSNDKLPLIIKVNRITVVAGFDNSSVDLSLTFYSRVNNSYVEILQTSAYMLLAWRELFNSFERKNGENILNSFEKCFLDLQNRFQRGSLRNRPVAMDELSIPAPFDETTFPILSPTQKPSKGVFHNFSDFIDLNSDTSVHFFQVENNTNLSDFKFAFSQPIASEIWGGFDGENYFIRFMDRFFKLEVIDGKLFMIFNDADRRSLFINVNDGLAMGGLTNPLTMIGRDGKELVYRVRIDWYAGRIVRDNLEIFILNNTKRRLGAIDVYFDEKKVTRLDKDEYFKIDYVPPRGLTKLGIRIGEHTDQYLFNPMYESFFFIRKTKKGVKILKILTPADEIKAYLLYGKREVKVNQSH</sequence>
<dbReference type="InParanoid" id="M7X9G6"/>
<dbReference type="STRING" id="1239962.C943_02455"/>
<organism evidence="1 2">
    <name type="scientific">Mariniradius saccharolyticus AK6</name>
    <dbReference type="NCBI Taxonomy" id="1239962"/>
    <lineage>
        <taxon>Bacteria</taxon>
        <taxon>Pseudomonadati</taxon>
        <taxon>Bacteroidota</taxon>
        <taxon>Cytophagia</taxon>
        <taxon>Cytophagales</taxon>
        <taxon>Cyclobacteriaceae</taxon>
        <taxon>Mariniradius</taxon>
    </lineage>
</organism>
<reference evidence="1" key="1">
    <citation type="submission" date="2013-01" db="EMBL/GenBank/DDBJ databases">
        <title>Genome assembly of Mariniradius saccharolyticus AK6.</title>
        <authorList>
            <person name="Vaidya B."/>
            <person name="Khatri I."/>
            <person name="Tanuku N.R.S."/>
            <person name="Subramanian S."/>
            <person name="Pinnaka A."/>
        </authorList>
    </citation>
    <scope>NUCLEOTIDE SEQUENCE [LARGE SCALE GENOMIC DNA]</scope>
    <source>
        <strain evidence="1">AK6</strain>
    </source>
</reference>
<keyword evidence="2" id="KW-1185">Reference proteome</keyword>
<dbReference type="AlphaFoldDB" id="M7X9G6"/>
<name>M7X9G6_9BACT</name>
<protein>
    <submittedName>
        <fullName evidence="1">Uncharacterized protein</fullName>
    </submittedName>
</protein>
<gene>
    <name evidence="1" type="ORF">C943_02455</name>
</gene>
<proteinExistence type="predicted"/>
<accession>M7X9G6</accession>
<dbReference type="EMBL" id="AMZY02000020">
    <property type="protein sequence ID" value="EMS31308.1"/>
    <property type="molecule type" value="Genomic_DNA"/>
</dbReference>
<evidence type="ECO:0000313" key="1">
    <source>
        <dbReference type="EMBL" id="EMS31308.1"/>
    </source>
</evidence>
<comment type="caution">
    <text evidence="1">The sequence shown here is derived from an EMBL/GenBank/DDBJ whole genome shotgun (WGS) entry which is preliminary data.</text>
</comment>
<dbReference type="Proteomes" id="UP000010953">
    <property type="component" value="Unassembled WGS sequence"/>
</dbReference>
<dbReference type="RefSeq" id="WP_008631235.1">
    <property type="nucleotide sequence ID" value="NZ_AMZY02000020.1"/>
</dbReference>